<keyword evidence="4 8" id="KW-0479">Metal-binding</keyword>
<keyword evidence="3 8" id="KW-0540">Nuclease</keyword>
<keyword evidence="8" id="KW-0800">Toxin</keyword>
<dbReference type="PANTHER" id="PTHR33653">
    <property type="entry name" value="RIBONUCLEASE VAPC2"/>
    <property type="match status" value="1"/>
</dbReference>
<sequence>MDKSAFARLGHPTAREIWTPVLEAGLVAICPVLEYEVLFSARGPEDYERIRERLRAQWAWLPLGERAHARALEVQRLLAAKGQHRCASLPDLLTAATAEEHGVEVLHYDRDYDTIAGVTGQAMRWLAPPGVL</sequence>
<name>A0ABP4HKA7_9ACTN</name>
<evidence type="ECO:0000256" key="3">
    <source>
        <dbReference type="ARBA" id="ARBA00022722"/>
    </source>
</evidence>
<dbReference type="EC" id="3.1.-.-" evidence="8"/>
<gene>
    <name evidence="8" type="primary">vapC</name>
    <name evidence="10" type="ORF">GCM10009665_68550</name>
</gene>
<comment type="similarity">
    <text evidence="7 8">Belongs to the PINc/VapC protein family.</text>
</comment>
<evidence type="ECO:0000256" key="5">
    <source>
        <dbReference type="ARBA" id="ARBA00022801"/>
    </source>
</evidence>
<evidence type="ECO:0000256" key="2">
    <source>
        <dbReference type="ARBA" id="ARBA00022649"/>
    </source>
</evidence>
<feature type="domain" description="PIN" evidence="9">
    <location>
        <begin position="14"/>
        <end position="116"/>
    </location>
</feature>
<proteinExistence type="inferred from homology"/>
<comment type="function">
    <text evidence="8">Toxic component of a toxin-antitoxin (TA) system. An RNase.</text>
</comment>
<reference evidence="11" key="1">
    <citation type="journal article" date="2019" name="Int. J. Syst. Evol. Microbiol.">
        <title>The Global Catalogue of Microorganisms (GCM) 10K type strain sequencing project: providing services to taxonomists for standard genome sequencing and annotation.</title>
        <authorList>
            <consortium name="The Broad Institute Genomics Platform"/>
            <consortium name="The Broad Institute Genome Sequencing Center for Infectious Disease"/>
            <person name="Wu L."/>
            <person name="Ma J."/>
        </authorList>
    </citation>
    <scope>NUCLEOTIDE SEQUENCE [LARGE SCALE GENOMIC DNA]</scope>
    <source>
        <strain evidence="11">JCM 13004</strain>
    </source>
</reference>
<dbReference type="HAMAP" id="MF_00265">
    <property type="entry name" value="VapC_Nob1"/>
    <property type="match status" value="1"/>
</dbReference>
<dbReference type="Gene3D" id="3.40.50.1010">
    <property type="entry name" value="5'-nuclease"/>
    <property type="match status" value="1"/>
</dbReference>
<feature type="binding site" evidence="8">
    <location>
        <position position="2"/>
    </location>
    <ligand>
        <name>Mg(2+)</name>
        <dbReference type="ChEBI" id="CHEBI:18420"/>
    </ligand>
</feature>
<comment type="caution">
    <text evidence="10">The sequence shown here is derived from an EMBL/GenBank/DDBJ whole genome shotgun (WGS) entry which is preliminary data.</text>
</comment>
<evidence type="ECO:0000313" key="11">
    <source>
        <dbReference type="Proteomes" id="UP001500037"/>
    </source>
</evidence>
<keyword evidence="6 8" id="KW-0460">Magnesium</keyword>
<dbReference type="InterPro" id="IPR029060">
    <property type="entry name" value="PIN-like_dom_sf"/>
</dbReference>
<dbReference type="InterPro" id="IPR002716">
    <property type="entry name" value="PIN_dom"/>
</dbReference>
<dbReference type="Pfam" id="PF01850">
    <property type="entry name" value="PIN"/>
    <property type="match status" value="1"/>
</dbReference>
<keyword evidence="11" id="KW-1185">Reference proteome</keyword>
<evidence type="ECO:0000259" key="9">
    <source>
        <dbReference type="Pfam" id="PF01850"/>
    </source>
</evidence>
<dbReference type="InterPro" id="IPR050556">
    <property type="entry name" value="Type_II_TA_system_RNase"/>
</dbReference>
<dbReference type="PANTHER" id="PTHR33653:SF1">
    <property type="entry name" value="RIBONUCLEASE VAPC2"/>
    <property type="match status" value="1"/>
</dbReference>
<evidence type="ECO:0000256" key="4">
    <source>
        <dbReference type="ARBA" id="ARBA00022723"/>
    </source>
</evidence>
<dbReference type="InterPro" id="IPR022907">
    <property type="entry name" value="VapC_family"/>
</dbReference>
<dbReference type="EMBL" id="BAAALF010000210">
    <property type="protein sequence ID" value="GAA1270521.1"/>
    <property type="molecule type" value="Genomic_DNA"/>
</dbReference>
<evidence type="ECO:0000256" key="8">
    <source>
        <dbReference type="HAMAP-Rule" id="MF_00265"/>
    </source>
</evidence>
<evidence type="ECO:0000256" key="7">
    <source>
        <dbReference type="ARBA" id="ARBA00038093"/>
    </source>
</evidence>
<dbReference type="CDD" id="cd18755">
    <property type="entry name" value="PIN_MtVapC3_VapC21-like"/>
    <property type="match status" value="1"/>
</dbReference>
<feature type="binding site" evidence="8">
    <location>
        <position position="91"/>
    </location>
    <ligand>
        <name>Mg(2+)</name>
        <dbReference type="ChEBI" id="CHEBI:18420"/>
    </ligand>
</feature>
<keyword evidence="2 8" id="KW-1277">Toxin-antitoxin system</keyword>
<evidence type="ECO:0000256" key="6">
    <source>
        <dbReference type="ARBA" id="ARBA00022842"/>
    </source>
</evidence>
<accession>A0ABP4HKA7</accession>
<keyword evidence="5 8" id="KW-0378">Hydrolase</keyword>
<protein>
    <recommendedName>
        <fullName evidence="8">Ribonuclease VapC</fullName>
        <shortName evidence="8">RNase VapC</shortName>
        <ecNumber evidence="8">3.1.-.-</ecNumber>
    </recommendedName>
    <alternativeName>
        <fullName evidence="8">Toxin VapC</fullName>
    </alternativeName>
</protein>
<dbReference type="SUPFAM" id="SSF88723">
    <property type="entry name" value="PIN domain-like"/>
    <property type="match status" value="1"/>
</dbReference>
<dbReference type="Proteomes" id="UP001500037">
    <property type="component" value="Unassembled WGS sequence"/>
</dbReference>
<evidence type="ECO:0000256" key="1">
    <source>
        <dbReference type="ARBA" id="ARBA00001946"/>
    </source>
</evidence>
<comment type="cofactor">
    <cofactor evidence="1 8">
        <name>Mg(2+)</name>
        <dbReference type="ChEBI" id="CHEBI:18420"/>
    </cofactor>
</comment>
<evidence type="ECO:0000313" key="10">
    <source>
        <dbReference type="EMBL" id="GAA1270521.1"/>
    </source>
</evidence>
<organism evidence="10 11">
    <name type="scientific">Kitasatospora nipponensis</name>
    <dbReference type="NCBI Taxonomy" id="258049"/>
    <lineage>
        <taxon>Bacteria</taxon>
        <taxon>Bacillati</taxon>
        <taxon>Actinomycetota</taxon>
        <taxon>Actinomycetes</taxon>
        <taxon>Kitasatosporales</taxon>
        <taxon>Streptomycetaceae</taxon>
        <taxon>Kitasatospora</taxon>
    </lineage>
</organism>